<dbReference type="SUPFAM" id="SSF52980">
    <property type="entry name" value="Restriction endonuclease-like"/>
    <property type="match status" value="1"/>
</dbReference>
<organism evidence="3 4">
    <name type="scientific">Comamonas resistens</name>
    <dbReference type="NCBI Taxonomy" id="3046670"/>
    <lineage>
        <taxon>Bacteria</taxon>
        <taxon>Pseudomonadati</taxon>
        <taxon>Pseudomonadota</taxon>
        <taxon>Betaproteobacteria</taxon>
        <taxon>Burkholderiales</taxon>
        <taxon>Comamonadaceae</taxon>
        <taxon>Comamonas</taxon>
    </lineage>
</organism>
<dbReference type="InterPro" id="IPR007560">
    <property type="entry name" value="Restrct_endonuc_IV_Mrr"/>
</dbReference>
<evidence type="ECO:0000313" key="3">
    <source>
        <dbReference type="EMBL" id="WHS64509.1"/>
    </source>
</evidence>
<keyword evidence="1" id="KW-0472">Membrane</keyword>
<keyword evidence="1" id="KW-0812">Transmembrane</keyword>
<evidence type="ECO:0000256" key="1">
    <source>
        <dbReference type="SAM" id="Phobius"/>
    </source>
</evidence>
<evidence type="ECO:0000259" key="2">
    <source>
        <dbReference type="Pfam" id="PF04471"/>
    </source>
</evidence>
<proteinExistence type="predicted"/>
<name>A0ABY8SQ80_9BURK</name>
<dbReference type="GO" id="GO:0004519">
    <property type="term" value="F:endonuclease activity"/>
    <property type="evidence" value="ECO:0007669"/>
    <property type="project" value="UniProtKB-KW"/>
</dbReference>
<dbReference type="GO" id="GO:0016787">
    <property type="term" value="F:hydrolase activity"/>
    <property type="evidence" value="ECO:0007669"/>
    <property type="project" value="UniProtKB-KW"/>
</dbReference>
<keyword evidence="3" id="KW-0378">Hydrolase</keyword>
<feature type="transmembrane region" description="Helical" evidence="1">
    <location>
        <begin position="39"/>
        <end position="57"/>
    </location>
</feature>
<dbReference type="Proteomes" id="UP001240697">
    <property type="component" value="Chromosome"/>
</dbReference>
<keyword evidence="3" id="KW-0540">Nuclease</keyword>
<feature type="domain" description="Restriction endonuclease type IV Mrr" evidence="2">
    <location>
        <begin position="77"/>
        <end position="179"/>
    </location>
</feature>
<keyword evidence="3" id="KW-0255">Endonuclease</keyword>
<accession>A0ABY8SQ80</accession>
<sequence length="189" mass="20591">MAENSLFAILMRSRWWISFAICAAVVLVSLAVFPKDISPFAALGAFPFFIVGCMALYKQMRAPSPARLQALQEQASQQSWADFSAQLQAAWQAEGYEVQRLNQPGADLKLARNGQSCVVSARRWKAAAHGQEPLRELLAARAQQQADQAIYVAMQALGENTAAWATKNEIIVLDAKGVALLLSKAAKQA</sequence>
<dbReference type="RefSeq" id="WP_283485650.1">
    <property type="nucleotide sequence ID" value="NZ_CP125947.1"/>
</dbReference>
<dbReference type="InterPro" id="IPR011335">
    <property type="entry name" value="Restrct_endonuc-II-like"/>
</dbReference>
<gene>
    <name evidence="3" type="ORF">QMY55_18735</name>
</gene>
<keyword evidence="4" id="KW-1185">Reference proteome</keyword>
<dbReference type="EC" id="3.1.21.-" evidence="3"/>
<keyword evidence="1" id="KW-1133">Transmembrane helix</keyword>
<feature type="transmembrane region" description="Helical" evidence="1">
    <location>
        <begin position="15"/>
        <end position="33"/>
    </location>
</feature>
<protein>
    <submittedName>
        <fullName evidence="3">Restriction endonuclease</fullName>
        <ecNumber evidence="3">3.1.21.-</ecNumber>
    </submittedName>
</protein>
<reference evidence="3 4" key="1">
    <citation type="submission" date="2023-05" db="EMBL/GenBank/DDBJ databases">
        <authorList>
            <person name="Yin Y."/>
            <person name="Lu Z."/>
        </authorList>
    </citation>
    <scope>NUCLEOTIDE SEQUENCE [LARGE SCALE GENOMIC DNA]</scope>
    <source>
        <strain evidence="3 4">ZM22</strain>
    </source>
</reference>
<evidence type="ECO:0000313" key="4">
    <source>
        <dbReference type="Proteomes" id="UP001240697"/>
    </source>
</evidence>
<dbReference type="EMBL" id="CP125947">
    <property type="protein sequence ID" value="WHS64509.1"/>
    <property type="molecule type" value="Genomic_DNA"/>
</dbReference>
<dbReference type="Pfam" id="PF04471">
    <property type="entry name" value="Mrr_cat"/>
    <property type="match status" value="1"/>
</dbReference>